<dbReference type="InterPro" id="IPR002938">
    <property type="entry name" value="FAD-bd"/>
</dbReference>
<dbReference type="SUPFAM" id="SSF51905">
    <property type="entry name" value="FAD/NAD(P)-binding domain"/>
    <property type="match status" value="1"/>
</dbReference>
<sequence length="144" mass="16044">MIKNGIVEEAEYSWMIGADGARGIVRKLLGLSFLGETSNTDNICVGDVLVQGLDNQFWHMWGEASTNMISLRPTETPPLFNFILSGRDVDRERLISEEGSIQQFLADNISASELKFGAVTWKSTYRPNIRMVDKMGIGRTMLVG</sequence>
<dbReference type="Pfam" id="PF01494">
    <property type="entry name" value="FAD_binding_3"/>
    <property type="match status" value="1"/>
</dbReference>
<keyword evidence="2" id="KW-0274">FAD</keyword>
<evidence type="ECO:0000313" key="6">
    <source>
        <dbReference type="Proteomes" id="UP001465976"/>
    </source>
</evidence>
<feature type="domain" description="FAD-binding" evidence="4">
    <location>
        <begin position="13"/>
        <end position="144"/>
    </location>
</feature>
<evidence type="ECO:0000259" key="4">
    <source>
        <dbReference type="Pfam" id="PF01494"/>
    </source>
</evidence>
<dbReference type="Gene3D" id="3.30.70.2450">
    <property type="match status" value="1"/>
</dbReference>
<accession>A0ABR3EIP2</accession>
<dbReference type="EMBL" id="JBAHYK010004685">
    <property type="protein sequence ID" value="KAL0562715.1"/>
    <property type="molecule type" value="Genomic_DNA"/>
</dbReference>
<gene>
    <name evidence="5" type="ORF">V5O48_019366</name>
</gene>
<evidence type="ECO:0000256" key="2">
    <source>
        <dbReference type="ARBA" id="ARBA00022827"/>
    </source>
</evidence>
<keyword evidence="6" id="KW-1185">Reference proteome</keyword>
<keyword evidence="3" id="KW-0560">Oxidoreductase</keyword>
<evidence type="ECO:0000256" key="1">
    <source>
        <dbReference type="ARBA" id="ARBA00022630"/>
    </source>
</evidence>
<organism evidence="5 6">
    <name type="scientific">Marasmius crinis-equi</name>
    <dbReference type="NCBI Taxonomy" id="585013"/>
    <lineage>
        <taxon>Eukaryota</taxon>
        <taxon>Fungi</taxon>
        <taxon>Dikarya</taxon>
        <taxon>Basidiomycota</taxon>
        <taxon>Agaricomycotina</taxon>
        <taxon>Agaricomycetes</taxon>
        <taxon>Agaricomycetidae</taxon>
        <taxon>Agaricales</taxon>
        <taxon>Marasmiineae</taxon>
        <taxon>Marasmiaceae</taxon>
        <taxon>Marasmius</taxon>
    </lineage>
</organism>
<name>A0ABR3EIP2_9AGAR</name>
<feature type="non-terminal residue" evidence="5">
    <location>
        <position position="144"/>
    </location>
</feature>
<dbReference type="Gene3D" id="3.50.50.60">
    <property type="entry name" value="FAD/NAD(P)-binding domain"/>
    <property type="match status" value="1"/>
</dbReference>
<dbReference type="InterPro" id="IPR036188">
    <property type="entry name" value="FAD/NAD-bd_sf"/>
</dbReference>
<keyword evidence="1" id="KW-0285">Flavoprotein</keyword>
<evidence type="ECO:0000313" key="5">
    <source>
        <dbReference type="EMBL" id="KAL0562715.1"/>
    </source>
</evidence>
<dbReference type="Proteomes" id="UP001465976">
    <property type="component" value="Unassembled WGS sequence"/>
</dbReference>
<reference evidence="5 6" key="1">
    <citation type="submission" date="2024-02" db="EMBL/GenBank/DDBJ databases">
        <title>A draft genome for the cacao thread blight pathogen Marasmius crinis-equi.</title>
        <authorList>
            <person name="Cohen S.P."/>
            <person name="Baruah I.K."/>
            <person name="Amoako-Attah I."/>
            <person name="Bukari Y."/>
            <person name="Meinhardt L.W."/>
            <person name="Bailey B.A."/>
        </authorList>
    </citation>
    <scope>NUCLEOTIDE SEQUENCE [LARGE SCALE GENOMIC DNA]</scope>
    <source>
        <strain evidence="5 6">GH-76</strain>
    </source>
</reference>
<proteinExistence type="predicted"/>
<comment type="caution">
    <text evidence="5">The sequence shown here is derived from an EMBL/GenBank/DDBJ whole genome shotgun (WGS) entry which is preliminary data.</text>
</comment>
<protein>
    <recommendedName>
        <fullName evidence="4">FAD-binding domain-containing protein</fullName>
    </recommendedName>
</protein>
<evidence type="ECO:0000256" key="3">
    <source>
        <dbReference type="ARBA" id="ARBA00023002"/>
    </source>
</evidence>